<dbReference type="PANTHER" id="PTHR11475:SF4">
    <property type="entry name" value="CHORION PEROXIDASE"/>
    <property type="match status" value="1"/>
</dbReference>
<accession>A0A6A4W5N3</accession>
<evidence type="ECO:0000256" key="3">
    <source>
        <dbReference type="ARBA" id="ARBA00022559"/>
    </source>
</evidence>
<evidence type="ECO:0000256" key="4">
    <source>
        <dbReference type="ARBA" id="ARBA00022729"/>
    </source>
</evidence>
<dbReference type="PROSITE" id="PS50292">
    <property type="entry name" value="PEROXIDASE_3"/>
    <property type="match status" value="1"/>
</dbReference>
<comment type="caution">
    <text evidence="8">The sequence shown here is derived from an EMBL/GenBank/DDBJ whole genome shotgun (WGS) entry which is preliminary data.</text>
</comment>
<feature type="chain" id="PRO_5025367100" evidence="7">
    <location>
        <begin position="28"/>
        <end position="796"/>
    </location>
</feature>
<dbReference type="GO" id="GO:0005576">
    <property type="term" value="C:extracellular region"/>
    <property type="evidence" value="ECO:0007669"/>
    <property type="project" value="UniProtKB-SubCell"/>
</dbReference>
<proteinExistence type="predicted"/>
<dbReference type="Gene3D" id="1.10.640.10">
    <property type="entry name" value="Haem peroxidase domain superfamily, animal type"/>
    <property type="match status" value="1"/>
</dbReference>
<evidence type="ECO:0000256" key="1">
    <source>
        <dbReference type="ARBA" id="ARBA00004613"/>
    </source>
</evidence>
<evidence type="ECO:0000256" key="5">
    <source>
        <dbReference type="ARBA" id="ARBA00023180"/>
    </source>
</evidence>
<keyword evidence="6" id="KW-0349">Heme</keyword>
<keyword evidence="9" id="KW-1185">Reference proteome</keyword>
<dbReference type="OrthoDB" id="6505174at2759"/>
<name>A0A6A4W5N3_AMPAM</name>
<dbReference type="FunFam" id="1.10.640.10:FF:000003">
    <property type="entry name" value="chorion peroxidase"/>
    <property type="match status" value="1"/>
</dbReference>
<dbReference type="Pfam" id="PF03098">
    <property type="entry name" value="An_peroxidase"/>
    <property type="match status" value="1"/>
</dbReference>
<dbReference type="Proteomes" id="UP000440578">
    <property type="component" value="Unassembled WGS sequence"/>
</dbReference>
<evidence type="ECO:0000256" key="2">
    <source>
        <dbReference type="ARBA" id="ARBA00022525"/>
    </source>
</evidence>
<keyword evidence="3 8" id="KW-0560">Oxidoreductase</keyword>
<sequence length="796" mass="89113">MGSALIANKWSLLVCTLVALAARSCDSQQRKRNIGGFQPAPVALGKCTTFEGELGVCKRIQDLQGNYADVAQALKSPCNTPCISRGVCCPLSSAQSAATPRKGPGLIVYVEPPPVTVRVEQREVEKAAKFGASAQTRRRQQDAQLVQDNIVVSPQEPAFSHRKLQQPTRTALKKMSGAEVALSASKMIAMDQHLSPLESVAGLVKVTLRNTSLEETCEKPLRCRDSKYRTIDGSCNNLQHGHWGRAETALQRIGMAAYADGLLEPRRATDNSELPSARVVSMIVIPAHHAENSRHSMLLMQYGQFLDHDITHTPMIETDNGVKISCCKYGVKVRDSEIHSECYPIEMPPNDPFYAPFGERCMEMVRSVYAPRPSCYMGPREQMNQITAYVDGSNVYGSTEHEMMELRGHRGGLLKSRPVHGHPYLPADSFTCKDVKQPEHTCFKAGDERVNEQVDLVLMHTLWMREHNRLAAALASVNPHWEDERLFQEARRIVAAELQHITYNEFLPIVIGGRHMEKTKLLAPLKSGFSNNYDPTISAGITNEFSTAAFRMGHTLIPDNIISMSRFGNKEKVTPLHRTQFTPFDLYRKDAFSGLLRGLLEMPSMKFDNAFSKELLGRLFQFEGLFGMDLVALNIQRGRDHGIPSYNQLREICGMKKAQTWSDLATEIDSETISRFALLYKSVDDVDLFIGGVSERPVEDALVGPVFRCIITDQFARQKAGDRYFYEEGGQTGSFTLDQLNEIRKVRLSRVICDNDDQMEWVQPLSMIKPDPNTNPRTSCLDTNVLPVLDITKWAE</sequence>
<dbReference type="SUPFAM" id="SSF48113">
    <property type="entry name" value="Heme-dependent peroxidases"/>
    <property type="match status" value="1"/>
</dbReference>
<keyword evidence="5" id="KW-0325">Glycoprotein</keyword>
<keyword evidence="6" id="KW-0479">Metal-binding</keyword>
<protein>
    <submittedName>
        <fullName evidence="8">Chorion peroxidase</fullName>
    </submittedName>
</protein>
<dbReference type="CDD" id="cd09823">
    <property type="entry name" value="peroxinectin_like"/>
    <property type="match status" value="1"/>
</dbReference>
<dbReference type="GO" id="GO:0046872">
    <property type="term" value="F:metal ion binding"/>
    <property type="evidence" value="ECO:0007669"/>
    <property type="project" value="UniProtKB-KW"/>
</dbReference>
<evidence type="ECO:0000313" key="9">
    <source>
        <dbReference type="Proteomes" id="UP000440578"/>
    </source>
</evidence>
<gene>
    <name evidence="8" type="primary">Pxt_20</name>
    <name evidence="8" type="ORF">FJT64_002908</name>
</gene>
<dbReference type="PANTHER" id="PTHR11475">
    <property type="entry name" value="OXIDASE/PEROXIDASE"/>
    <property type="match status" value="1"/>
</dbReference>
<keyword evidence="2" id="KW-0964">Secreted</keyword>
<keyword evidence="4 7" id="KW-0732">Signal</keyword>
<feature type="signal peptide" evidence="7">
    <location>
        <begin position="1"/>
        <end position="27"/>
    </location>
</feature>
<dbReference type="AlphaFoldDB" id="A0A6A4W5N3"/>
<keyword evidence="3 8" id="KW-0575">Peroxidase</keyword>
<feature type="binding site" description="axial binding residue" evidence="6">
    <location>
        <position position="554"/>
    </location>
    <ligand>
        <name>heme b</name>
        <dbReference type="ChEBI" id="CHEBI:60344"/>
    </ligand>
    <ligandPart>
        <name>Fe</name>
        <dbReference type="ChEBI" id="CHEBI:18248"/>
    </ligandPart>
</feature>
<keyword evidence="6" id="KW-0408">Iron</keyword>
<reference evidence="8 9" key="1">
    <citation type="submission" date="2019-07" db="EMBL/GenBank/DDBJ databases">
        <title>Draft genome assembly of a fouling barnacle, Amphibalanus amphitrite (Darwin, 1854): The first reference genome for Thecostraca.</title>
        <authorList>
            <person name="Kim W."/>
        </authorList>
    </citation>
    <scope>NUCLEOTIDE SEQUENCE [LARGE SCALE GENOMIC DNA]</scope>
    <source>
        <strain evidence="8">SNU_AA5</strain>
        <tissue evidence="8">Soma without cirri and trophi</tissue>
    </source>
</reference>
<dbReference type="InterPro" id="IPR010255">
    <property type="entry name" value="Haem_peroxidase_sf"/>
</dbReference>
<organism evidence="8 9">
    <name type="scientific">Amphibalanus amphitrite</name>
    <name type="common">Striped barnacle</name>
    <name type="synonym">Balanus amphitrite</name>
    <dbReference type="NCBI Taxonomy" id="1232801"/>
    <lineage>
        <taxon>Eukaryota</taxon>
        <taxon>Metazoa</taxon>
        <taxon>Ecdysozoa</taxon>
        <taxon>Arthropoda</taxon>
        <taxon>Crustacea</taxon>
        <taxon>Multicrustacea</taxon>
        <taxon>Cirripedia</taxon>
        <taxon>Thoracica</taxon>
        <taxon>Thoracicalcarea</taxon>
        <taxon>Balanomorpha</taxon>
        <taxon>Balanoidea</taxon>
        <taxon>Balanidae</taxon>
        <taxon>Amphibalaninae</taxon>
        <taxon>Amphibalanus</taxon>
    </lineage>
</organism>
<dbReference type="GO" id="GO:0020037">
    <property type="term" value="F:heme binding"/>
    <property type="evidence" value="ECO:0007669"/>
    <property type="project" value="InterPro"/>
</dbReference>
<dbReference type="InterPro" id="IPR019791">
    <property type="entry name" value="Haem_peroxidase_animal"/>
</dbReference>
<comment type="subcellular location">
    <subcellularLocation>
        <location evidence="1">Secreted</location>
    </subcellularLocation>
</comment>
<dbReference type="InterPro" id="IPR037120">
    <property type="entry name" value="Haem_peroxidase_sf_animal"/>
</dbReference>
<dbReference type="PRINTS" id="PR00457">
    <property type="entry name" value="ANPEROXIDASE"/>
</dbReference>
<evidence type="ECO:0000313" key="8">
    <source>
        <dbReference type="EMBL" id="KAF0303177.1"/>
    </source>
</evidence>
<dbReference type="GO" id="GO:0004601">
    <property type="term" value="F:peroxidase activity"/>
    <property type="evidence" value="ECO:0007669"/>
    <property type="project" value="UniProtKB-KW"/>
</dbReference>
<evidence type="ECO:0000256" key="6">
    <source>
        <dbReference type="PIRSR" id="PIRSR619791-2"/>
    </source>
</evidence>
<dbReference type="GO" id="GO:0006979">
    <property type="term" value="P:response to oxidative stress"/>
    <property type="evidence" value="ECO:0007669"/>
    <property type="project" value="InterPro"/>
</dbReference>
<dbReference type="EMBL" id="VIIS01000969">
    <property type="protein sequence ID" value="KAF0303177.1"/>
    <property type="molecule type" value="Genomic_DNA"/>
</dbReference>
<evidence type="ECO:0000256" key="7">
    <source>
        <dbReference type="SAM" id="SignalP"/>
    </source>
</evidence>